<keyword evidence="1" id="KW-0472">Membrane</keyword>
<name>A0A9P4PA60_9PLEO</name>
<protein>
    <submittedName>
        <fullName evidence="2">Uncharacterized protein</fullName>
    </submittedName>
</protein>
<accession>A0A9P4PA60</accession>
<dbReference type="AlphaFoldDB" id="A0A9P4PA60"/>
<keyword evidence="3" id="KW-1185">Reference proteome</keyword>
<proteinExistence type="predicted"/>
<dbReference type="EMBL" id="MU001509">
    <property type="protein sequence ID" value="KAF2439349.1"/>
    <property type="molecule type" value="Genomic_DNA"/>
</dbReference>
<evidence type="ECO:0000313" key="3">
    <source>
        <dbReference type="Proteomes" id="UP000799764"/>
    </source>
</evidence>
<sequence>MLSTILRLIEYLIVNLVAGVLLIGIFVHEPTFQLLHEGLFYIHIVARALYLYLRLRFRYATANSTDLTTWLALYGRELLVFSAPAVRPVLPWTTRIFTQIVHLSPRLLCWVNGGVVEAGKYVVDVVMGKDAGELREMWKAAGKEVAGFCKAESSIWSAIGL</sequence>
<organism evidence="2 3">
    <name type="scientific">Karstenula rhodostoma CBS 690.94</name>
    <dbReference type="NCBI Taxonomy" id="1392251"/>
    <lineage>
        <taxon>Eukaryota</taxon>
        <taxon>Fungi</taxon>
        <taxon>Dikarya</taxon>
        <taxon>Ascomycota</taxon>
        <taxon>Pezizomycotina</taxon>
        <taxon>Dothideomycetes</taxon>
        <taxon>Pleosporomycetidae</taxon>
        <taxon>Pleosporales</taxon>
        <taxon>Massarineae</taxon>
        <taxon>Didymosphaeriaceae</taxon>
        <taxon>Karstenula</taxon>
    </lineage>
</organism>
<evidence type="ECO:0000256" key="1">
    <source>
        <dbReference type="SAM" id="Phobius"/>
    </source>
</evidence>
<keyword evidence="1" id="KW-1133">Transmembrane helix</keyword>
<comment type="caution">
    <text evidence="2">The sequence shown here is derived from an EMBL/GenBank/DDBJ whole genome shotgun (WGS) entry which is preliminary data.</text>
</comment>
<keyword evidence="1" id="KW-0812">Transmembrane</keyword>
<reference evidence="2" key="1">
    <citation type="journal article" date="2020" name="Stud. Mycol.">
        <title>101 Dothideomycetes genomes: a test case for predicting lifestyles and emergence of pathogens.</title>
        <authorList>
            <person name="Haridas S."/>
            <person name="Albert R."/>
            <person name="Binder M."/>
            <person name="Bloem J."/>
            <person name="Labutti K."/>
            <person name="Salamov A."/>
            <person name="Andreopoulos B."/>
            <person name="Baker S."/>
            <person name="Barry K."/>
            <person name="Bills G."/>
            <person name="Bluhm B."/>
            <person name="Cannon C."/>
            <person name="Castanera R."/>
            <person name="Culley D."/>
            <person name="Daum C."/>
            <person name="Ezra D."/>
            <person name="Gonzalez J."/>
            <person name="Henrissat B."/>
            <person name="Kuo A."/>
            <person name="Liang C."/>
            <person name="Lipzen A."/>
            <person name="Lutzoni F."/>
            <person name="Magnuson J."/>
            <person name="Mondo S."/>
            <person name="Nolan M."/>
            <person name="Ohm R."/>
            <person name="Pangilinan J."/>
            <person name="Park H.-J."/>
            <person name="Ramirez L."/>
            <person name="Alfaro M."/>
            <person name="Sun H."/>
            <person name="Tritt A."/>
            <person name="Yoshinaga Y."/>
            <person name="Zwiers L.-H."/>
            <person name="Turgeon B."/>
            <person name="Goodwin S."/>
            <person name="Spatafora J."/>
            <person name="Crous P."/>
            <person name="Grigoriev I."/>
        </authorList>
    </citation>
    <scope>NUCLEOTIDE SEQUENCE</scope>
    <source>
        <strain evidence="2">CBS 690.94</strain>
    </source>
</reference>
<feature type="transmembrane region" description="Helical" evidence="1">
    <location>
        <begin position="12"/>
        <end position="28"/>
    </location>
</feature>
<evidence type="ECO:0000313" key="2">
    <source>
        <dbReference type="EMBL" id="KAF2439349.1"/>
    </source>
</evidence>
<dbReference type="Proteomes" id="UP000799764">
    <property type="component" value="Unassembled WGS sequence"/>
</dbReference>
<feature type="transmembrane region" description="Helical" evidence="1">
    <location>
        <begin position="34"/>
        <end position="53"/>
    </location>
</feature>
<gene>
    <name evidence="2" type="ORF">P171DRAFT_490058</name>
</gene>
<dbReference type="OrthoDB" id="3768108at2759"/>